<dbReference type="EMBL" id="CP011308">
    <property type="protein sequence ID" value="AKF25863.1"/>
    <property type="molecule type" value="Genomic_DNA"/>
</dbReference>
<dbReference type="KEGG" id="slh:YH65_11075"/>
<organism evidence="1 2">
    <name type="scientific">Sulfurovum lithotrophicum</name>
    <dbReference type="NCBI Taxonomy" id="206403"/>
    <lineage>
        <taxon>Bacteria</taxon>
        <taxon>Pseudomonadati</taxon>
        <taxon>Campylobacterota</taxon>
        <taxon>Epsilonproteobacteria</taxon>
        <taxon>Campylobacterales</taxon>
        <taxon>Sulfurovaceae</taxon>
        <taxon>Sulfurovum</taxon>
    </lineage>
</organism>
<evidence type="ECO:0000313" key="1">
    <source>
        <dbReference type="EMBL" id="AKF25863.1"/>
    </source>
</evidence>
<evidence type="ECO:0000313" key="2">
    <source>
        <dbReference type="Proteomes" id="UP000034444"/>
    </source>
</evidence>
<protein>
    <submittedName>
        <fullName evidence="1">Uncharacterized protein</fullName>
    </submittedName>
</protein>
<dbReference type="OrthoDB" id="5349376at2"/>
<accession>A0A7U4M2W0</accession>
<keyword evidence="2" id="KW-1185">Reference proteome</keyword>
<gene>
    <name evidence="1" type="ORF">YH65_11075</name>
</gene>
<name>A0A7U4M2W0_9BACT</name>
<sequence>MKLKKATIAKLLGNTTKTVENWEKEGRLIITMLHNYFEEEDITEFLNSGTIDKLEKLKVQETEVDIDTINTAYFKIKTTGKKDPESLISEIKQMKDKHNIRKALPVASLMYAAKAAKTNRTKLIDEVDKLEIRESWKNIIKEFITEELTTAEVNQIVLNQNIIMERLRRITKSLTWW</sequence>
<reference evidence="2" key="2">
    <citation type="journal article" date="2017" name="Stand. Genomic Sci.">
        <title>Complete genome sequence of the sulfur-oxidizing chemolithoautotrophic Sulfurovum lithotrophicum 42BKTT.</title>
        <authorList>
            <person name="Jeon W."/>
            <person name="Priscilla L."/>
            <person name="Park G."/>
            <person name="Lee H."/>
            <person name="Lee N."/>
            <person name="Lee D."/>
            <person name="Kwon H."/>
            <person name="Ahn I."/>
            <person name="Lee C."/>
            <person name="Lee H."/>
            <person name="Ahn J."/>
        </authorList>
    </citation>
    <scope>NUCLEOTIDE SEQUENCE [LARGE SCALE GENOMIC DNA]</scope>
    <source>
        <strain evidence="2">ATCC BAA-797 / 42BKT</strain>
    </source>
</reference>
<reference evidence="1 2" key="1">
    <citation type="submission" date="2015-04" db="EMBL/GenBank/DDBJ databases">
        <title>Complete genome sequence of Sulfurovum lithotrophicum ATCC BAA-797T.</title>
        <authorList>
            <person name="Ahn J."/>
            <person name="Park G."/>
            <person name="Jeon W."/>
            <person name="Jang Y."/>
            <person name="Jang M."/>
            <person name="Lee H."/>
            <person name="Lee H."/>
        </authorList>
    </citation>
    <scope>NUCLEOTIDE SEQUENCE [LARGE SCALE GENOMIC DNA]</scope>
    <source>
        <strain evidence="2">ATCC BAA-797 / 42BKT</strain>
    </source>
</reference>
<proteinExistence type="predicted"/>
<dbReference type="RefSeq" id="WP_046551912.1">
    <property type="nucleotide sequence ID" value="NZ_CP011308.1"/>
</dbReference>
<dbReference type="Proteomes" id="UP000034444">
    <property type="component" value="Chromosome"/>
</dbReference>
<dbReference type="AlphaFoldDB" id="A0A7U4M2W0"/>